<keyword evidence="3" id="KW-0597">Phosphoprotein</keyword>
<dbReference type="GO" id="GO:0005524">
    <property type="term" value="F:ATP binding"/>
    <property type="evidence" value="ECO:0007669"/>
    <property type="project" value="UniProtKB-KW"/>
</dbReference>
<evidence type="ECO:0000256" key="8">
    <source>
        <dbReference type="ARBA" id="ARBA00023012"/>
    </source>
</evidence>
<evidence type="ECO:0000256" key="9">
    <source>
        <dbReference type="SAM" id="Phobius"/>
    </source>
</evidence>
<dbReference type="Gene3D" id="1.20.5.1930">
    <property type="match status" value="1"/>
</dbReference>
<keyword evidence="8" id="KW-0902">Two-component regulatory system</keyword>
<dbReference type="AlphaFoldDB" id="A0A428WWJ0"/>
<accession>A0A428WWJ0</accession>
<dbReference type="Proteomes" id="UP000286716">
    <property type="component" value="Unassembled WGS sequence"/>
</dbReference>
<feature type="transmembrane region" description="Helical" evidence="9">
    <location>
        <begin position="89"/>
        <end position="110"/>
    </location>
</feature>
<dbReference type="EMBL" id="QHHU01000010">
    <property type="protein sequence ID" value="RSM47380.1"/>
    <property type="molecule type" value="Genomic_DNA"/>
</dbReference>
<dbReference type="PANTHER" id="PTHR24421">
    <property type="entry name" value="NITRATE/NITRITE SENSOR PROTEIN NARX-RELATED"/>
    <property type="match status" value="1"/>
</dbReference>
<keyword evidence="12" id="KW-1185">Reference proteome</keyword>
<keyword evidence="5" id="KW-0547">Nucleotide-binding</keyword>
<organism evidence="11 12">
    <name type="scientific">Amycolatopsis balhimycina DSM 5908</name>
    <dbReference type="NCBI Taxonomy" id="1081091"/>
    <lineage>
        <taxon>Bacteria</taxon>
        <taxon>Bacillati</taxon>
        <taxon>Actinomycetota</taxon>
        <taxon>Actinomycetes</taxon>
        <taxon>Pseudonocardiales</taxon>
        <taxon>Pseudonocardiaceae</taxon>
        <taxon>Amycolatopsis</taxon>
    </lineage>
</organism>
<dbReference type="GO" id="GO:0000155">
    <property type="term" value="F:phosphorelay sensor kinase activity"/>
    <property type="evidence" value="ECO:0007669"/>
    <property type="project" value="InterPro"/>
</dbReference>
<dbReference type="Gene3D" id="3.30.565.10">
    <property type="entry name" value="Histidine kinase-like ATPase, C-terminal domain"/>
    <property type="match status" value="1"/>
</dbReference>
<evidence type="ECO:0000256" key="1">
    <source>
        <dbReference type="ARBA" id="ARBA00000085"/>
    </source>
</evidence>
<feature type="domain" description="Histidine kinase/HSP90-like ATPase" evidence="10">
    <location>
        <begin position="277"/>
        <end position="375"/>
    </location>
</feature>
<keyword evidence="6 11" id="KW-0418">Kinase</keyword>
<dbReference type="GO" id="GO:0046983">
    <property type="term" value="F:protein dimerization activity"/>
    <property type="evidence" value="ECO:0007669"/>
    <property type="project" value="InterPro"/>
</dbReference>
<feature type="transmembrane region" description="Helical" evidence="9">
    <location>
        <begin position="50"/>
        <end position="69"/>
    </location>
</feature>
<proteinExistence type="predicted"/>
<evidence type="ECO:0000313" key="11">
    <source>
        <dbReference type="EMBL" id="RSM47380.1"/>
    </source>
</evidence>
<reference evidence="11 12" key="1">
    <citation type="submission" date="2018-05" db="EMBL/GenBank/DDBJ databases">
        <title>Evolution of GPA BGCs.</title>
        <authorList>
            <person name="Waglechner N."/>
            <person name="Wright G.D."/>
        </authorList>
    </citation>
    <scope>NUCLEOTIDE SEQUENCE [LARGE SCALE GENOMIC DNA]</scope>
    <source>
        <strain evidence="11 12">DSM 5908</strain>
    </source>
</reference>
<sequence length="376" mass="39871">MLAVVVAAAVTVAVGVAHGPGARPPDALAYSLALAIGVVMLGRRRWPVGILVATVILLFTYYFLGYPGIQPAIPLAAAVYSTAASGRLASSWLIAGWALVSSAFMFTFHLREPFLQVVNDTVDETALLVVVILLAQVSLNRQQRLAEAQARIAKAETDRERETARRVSDERLHIARDVHDIVAHTISAIAIQAGFVQERLGDDAPDAKRAAGEIRAAAREAMTELKALLGLLRNDHSSDPVPVPGLDQLDQLISVTRAAGLEVSASLSLGPEPLSAAVELTVYRIVQEALTNTVRHARAGRVTVSAHRGHGVVTVEVVDNGRGGRHVQLDRFGHVRSGHGLIGMTERAHMLGGTLAAGPTAAGGFRVYASLPLPED</sequence>
<evidence type="ECO:0000259" key="10">
    <source>
        <dbReference type="SMART" id="SM00387"/>
    </source>
</evidence>
<evidence type="ECO:0000256" key="5">
    <source>
        <dbReference type="ARBA" id="ARBA00022741"/>
    </source>
</evidence>
<evidence type="ECO:0000256" key="6">
    <source>
        <dbReference type="ARBA" id="ARBA00022777"/>
    </source>
</evidence>
<dbReference type="InterPro" id="IPR036890">
    <property type="entry name" value="HATPase_C_sf"/>
</dbReference>
<evidence type="ECO:0000256" key="4">
    <source>
        <dbReference type="ARBA" id="ARBA00022679"/>
    </source>
</evidence>
<dbReference type="PANTHER" id="PTHR24421:SF10">
    <property type="entry name" value="NITRATE_NITRITE SENSOR PROTEIN NARQ"/>
    <property type="match status" value="1"/>
</dbReference>
<name>A0A428WWJ0_AMYBA</name>
<evidence type="ECO:0000313" key="12">
    <source>
        <dbReference type="Proteomes" id="UP000286716"/>
    </source>
</evidence>
<keyword evidence="9" id="KW-1133">Transmembrane helix</keyword>
<dbReference type="SUPFAM" id="SSF55874">
    <property type="entry name" value="ATPase domain of HSP90 chaperone/DNA topoisomerase II/histidine kinase"/>
    <property type="match status" value="1"/>
</dbReference>
<gene>
    <name evidence="11" type="ORF">DMA12_09150</name>
</gene>
<keyword evidence="7" id="KW-0067">ATP-binding</keyword>
<dbReference type="Pfam" id="PF07730">
    <property type="entry name" value="HisKA_3"/>
    <property type="match status" value="1"/>
</dbReference>
<comment type="caution">
    <text evidence="11">The sequence shown here is derived from an EMBL/GenBank/DDBJ whole genome shotgun (WGS) entry which is preliminary data.</text>
</comment>
<evidence type="ECO:0000256" key="3">
    <source>
        <dbReference type="ARBA" id="ARBA00022553"/>
    </source>
</evidence>
<keyword evidence="9" id="KW-0812">Transmembrane</keyword>
<keyword evidence="4" id="KW-0808">Transferase</keyword>
<dbReference type="GO" id="GO:0016020">
    <property type="term" value="C:membrane"/>
    <property type="evidence" value="ECO:0007669"/>
    <property type="project" value="InterPro"/>
</dbReference>
<comment type="catalytic activity">
    <reaction evidence="1">
        <text>ATP + protein L-histidine = ADP + protein N-phospho-L-histidine.</text>
        <dbReference type="EC" id="2.7.13.3"/>
    </reaction>
</comment>
<dbReference type="CDD" id="cd16917">
    <property type="entry name" value="HATPase_UhpB-NarQ-NarX-like"/>
    <property type="match status" value="1"/>
</dbReference>
<dbReference type="InterPro" id="IPR011712">
    <property type="entry name" value="Sig_transdc_His_kin_sub3_dim/P"/>
</dbReference>
<dbReference type="InterPro" id="IPR003594">
    <property type="entry name" value="HATPase_dom"/>
</dbReference>
<protein>
    <recommendedName>
        <fullName evidence="2">histidine kinase</fullName>
        <ecNumber evidence="2">2.7.13.3</ecNumber>
    </recommendedName>
</protein>
<dbReference type="EC" id="2.7.13.3" evidence="2"/>
<keyword evidence="9" id="KW-0472">Membrane</keyword>
<dbReference type="InterPro" id="IPR050482">
    <property type="entry name" value="Sensor_HK_TwoCompSys"/>
</dbReference>
<dbReference type="SMART" id="SM00387">
    <property type="entry name" value="HATPase_c"/>
    <property type="match status" value="1"/>
</dbReference>
<dbReference type="Pfam" id="PF02518">
    <property type="entry name" value="HATPase_c"/>
    <property type="match status" value="1"/>
</dbReference>
<evidence type="ECO:0000256" key="2">
    <source>
        <dbReference type="ARBA" id="ARBA00012438"/>
    </source>
</evidence>
<evidence type="ECO:0000256" key="7">
    <source>
        <dbReference type="ARBA" id="ARBA00022840"/>
    </source>
</evidence>